<dbReference type="Proteomes" id="UP001482620">
    <property type="component" value="Unassembled WGS sequence"/>
</dbReference>
<organism evidence="2 3">
    <name type="scientific">Ilyodon furcidens</name>
    <name type="common">goldbreast splitfin</name>
    <dbReference type="NCBI Taxonomy" id="33524"/>
    <lineage>
        <taxon>Eukaryota</taxon>
        <taxon>Metazoa</taxon>
        <taxon>Chordata</taxon>
        <taxon>Craniata</taxon>
        <taxon>Vertebrata</taxon>
        <taxon>Euteleostomi</taxon>
        <taxon>Actinopterygii</taxon>
        <taxon>Neopterygii</taxon>
        <taxon>Teleostei</taxon>
        <taxon>Neoteleostei</taxon>
        <taxon>Acanthomorphata</taxon>
        <taxon>Ovalentaria</taxon>
        <taxon>Atherinomorphae</taxon>
        <taxon>Cyprinodontiformes</taxon>
        <taxon>Goodeidae</taxon>
        <taxon>Ilyodon</taxon>
    </lineage>
</organism>
<comment type="caution">
    <text evidence="2">The sequence shown here is derived from an EMBL/GenBank/DDBJ whole genome shotgun (WGS) entry which is preliminary data.</text>
</comment>
<evidence type="ECO:0000256" key="1">
    <source>
        <dbReference type="SAM" id="MobiDB-lite"/>
    </source>
</evidence>
<proteinExistence type="predicted"/>
<gene>
    <name evidence="2" type="ORF">ILYODFUR_025763</name>
</gene>
<dbReference type="EMBL" id="JAHRIQ010049524">
    <property type="protein sequence ID" value="MEQ2237703.1"/>
    <property type="molecule type" value="Genomic_DNA"/>
</dbReference>
<reference evidence="2 3" key="1">
    <citation type="submission" date="2021-06" db="EMBL/GenBank/DDBJ databases">
        <authorList>
            <person name="Palmer J.M."/>
        </authorList>
    </citation>
    <scope>NUCLEOTIDE SEQUENCE [LARGE SCALE GENOMIC DNA]</scope>
    <source>
        <strain evidence="3">if_2019</strain>
        <tissue evidence="2">Muscle</tissue>
    </source>
</reference>
<accession>A0ABV0U0L6</accession>
<protein>
    <submittedName>
        <fullName evidence="2">Uncharacterized protein</fullName>
    </submittedName>
</protein>
<keyword evidence="3" id="KW-1185">Reference proteome</keyword>
<sequence>MGIEVPHQNDGVPERASTPNRDTKKATYCTPLLCPTVRDLSLTRRRRDATFSSTKVNLNTRQLSWGGGDKQTHNILPPLPMRNSRVQAQSPSSGWWCAQQFLANISQPLTQA</sequence>
<evidence type="ECO:0000313" key="2">
    <source>
        <dbReference type="EMBL" id="MEQ2237703.1"/>
    </source>
</evidence>
<feature type="region of interest" description="Disordered" evidence="1">
    <location>
        <begin position="1"/>
        <end position="26"/>
    </location>
</feature>
<name>A0ABV0U0L6_9TELE</name>
<evidence type="ECO:0000313" key="3">
    <source>
        <dbReference type="Proteomes" id="UP001482620"/>
    </source>
</evidence>